<accession>A0AAI9UR12</accession>
<keyword evidence="6 8" id="KW-0408">Iron</keyword>
<evidence type="ECO:0000313" key="10">
    <source>
        <dbReference type="EMBL" id="KAK1463109.1"/>
    </source>
</evidence>
<keyword evidence="7 9" id="KW-0503">Monooxygenase</keyword>
<dbReference type="InterPro" id="IPR002403">
    <property type="entry name" value="Cyt_P450_E_grp-IV"/>
</dbReference>
<evidence type="ECO:0000256" key="5">
    <source>
        <dbReference type="ARBA" id="ARBA00023002"/>
    </source>
</evidence>
<dbReference type="InterPro" id="IPR036396">
    <property type="entry name" value="Cyt_P450_sf"/>
</dbReference>
<dbReference type="Gene3D" id="1.10.630.10">
    <property type="entry name" value="Cytochrome P450"/>
    <property type="match status" value="1"/>
</dbReference>
<keyword evidence="3 8" id="KW-0349">Heme</keyword>
<dbReference type="EMBL" id="MLGG01000007">
    <property type="protein sequence ID" value="KAK1463109.1"/>
    <property type="molecule type" value="Genomic_DNA"/>
</dbReference>
<proteinExistence type="inferred from homology"/>
<dbReference type="AlphaFoldDB" id="A0AAI9UR12"/>
<comment type="cofactor">
    <cofactor evidence="1 8">
        <name>heme</name>
        <dbReference type="ChEBI" id="CHEBI:30413"/>
    </cofactor>
</comment>
<evidence type="ECO:0000256" key="7">
    <source>
        <dbReference type="ARBA" id="ARBA00023033"/>
    </source>
</evidence>
<dbReference type="CDD" id="cd11041">
    <property type="entry name" value="CYP503A1-like"/>
    <property type="match status" value="1"/>
</dbReference>
<evidence type="ECO:0000256" key="9">
    <source>
        <dbReference type="RuleBase" id="RU000461"/>
    </source>
</evidence>
<dbReference type="GO" id="GO:0004497">
    <property type="term" value="F:monooxygenase activity"/>
    <property type="evidence" value="ECO:0007669"/>
    <property type="project" value="UniProtKB-KW"/>
</dbReference>
<keyword evidence="4 8" id="KW-0479">Metal-binding</keyword>
<evidence type="ECO:0000256" key="4">
    <source>
        <dbReference type="ARBA" id="ARBA00022723"/>
    </source>
</evidence>
<dbReference type="Proteomes" id="UP001239795">
    <property type="component" value="Unassembled WGS sequence"/>
</dbReference>
<comment type="caution">
    <text evidence="10">The sequence shown here is derived from an EMBL/GenBank/DDBJ whole genome shotgun (WGS) entry which is preliminary data.</text>
</comment>
<dbReference type="GO" id="GO:0016705">
    <property type="term" value="F:oxidoreductase activity, acting on paired donors, with incorporation or reduction of molecular oxygen"/>
    <property type="evidence" value="ECO:0007669"/>
    <property type="project" value="InterPro"/>
</dbReference>
<evidence type="ECO:0000256" key="6">
    <source>
        <dbReference type="ARBA" id="ARBA00023004"/>
    </source>
</evidence>
<gene>
    <name evidence="10" type="ORF">CMEL01_13178</name>
</gene>
<evidence type="ECO:0000256" key="1">
    <source>
        <dbReference type="ARBA" id="ARBA00001971"/>
    </source>
</evidence>
<organism evidence="10 11">
    <name type="scientific">Colletotrichum melonis</name>
    <dbReference type="NCBI Taxonomy" id="1209925"/>
    <lineage>
        <taxon>Eukaryota</taxon>
        <taxon>Fungi</taxon>
        <taxon>Dikarya</taxon>
        <taxon>Ascomycota</taxon>
        <taxon>Pezizomycotina</taxon>
        <taxon>Sordariomycetes</taxon>
        <taxon>Hypocreomycetidae</taxon>
        <taxon>Glomerellales</taxon>
        <taxon>Glomerellaceae</taxon>
        <taxon>Colletotrichum</taxon>
        <taxon>Colletotrichum acutatum species complex</taxon>
    </lineage>
</organism>
<dbReference type="GO" id="GO:0005506">
    <property type="term" value="F:iron ion binding"/>
    <property type="evidence" value="ECO:0007669"/>
    <property type="project" value="InterPro"/>
</dbReference>
<dbReference type="PANTHER" id="PTHR46206:SF2">
    <property type="entry name" value="CYTOCHROME P450 MONOOXYGENASE AUSG-RELATED"/>
    <property type="match status" value="1"/>
</dbReference>
<dbReference type="SUPFAM" id="SSF48264">
    <property type="entry name" value="Cytochrome P450"/>
    <property type="match status" value="1"/>
</dbReference>
<evidence type="ECO:0000256" key="3">
    <source>
        <dbReference type="ARBA" id="ARBA00022617"/>
    </source>
</evidence>
<dbReference type="Pfam" id="PF00067">
    <property type="entry name" value="p450"/>
    <property type="match status" value="2"/>
</dbReference>
<dbReference type="InterPro" id="IPR001128">
    <property type="entry name" value="Cyt_P450"/>
</dbReference>
<keyword evidence="5 9" id="KW-0560">Oxidoreductase</keyword>
<dbReference type="PANTHER" id="PTHR46206">
    <property type="entry name" value="CYTOCHROME P450"/>
    <property type="match status" value="1"/>
</dbReference>
<evidence type="ECO:0000256" key="8">
    <source>
        <dbReference type="PIRSR" id="PIRSR602403-1"/>
    </source>
</evidence>
<evidence type="ECO:0000256" key="2">
    <source>
        <dbReference type="ARBA" id="ARBA00010617"/>
    </source>
</evidence>
<protein>
    <submittedName>
        <fullName evidence="10">P450 monooxygenase</fullName>
    </submittedName>
</protein>
<evidence type="ECO:0000313" key="11">
    <source>
        <dbReference type="Proteomes" id="UP001239795"/>
    </source>
</evidence>
<dbReference type="PRINTS" id="PR00465">
    <property type="entry name" value="EP450IV"/>
</dbReference>
<feature type="binding site" description="axial binding residue" evidence="8">
    <location>
        <position position="474"/>
    </location>
    <ligand>
        <name>heme</name>
        <dbReference type="ChEBI" id="CHEBI:30413"/>
    </ligand>
    <ligandPart>
        <name>Fe</name>
        <dbReference type="ChEBI" id="CHEBI:18248"/>
    </ligandPart>
</feature>
<name>A0AAI9UR12_9PEZI</name>
<dbReference type="InterPro" id="IPR017972">
    <property type="entry name" value="Cyt_P450_CS"/>
</dbReference>
<keyword evidence="11" id="KW-1185">Reference proteome</keyword>
<comment type="similarity">
    <text evidence="2 9">Belongs to the cytochrome P450 family.</text>
</comment>
<dbReference type="PROSITE" id="PS00086">
    <property type="entry name" value="CYTOCHROME_P450"/>
    <property type="match status" value="1"/>
</dbReference>
<dbReference type="GO" id="GO:0020037">
    <property type="term" value="F:heme binding"/>
    <property type="evidence" value="ECO:0007669"/>
    <property type="project" value="InterPro"/>
</dbReference>
<sequence length="532" mass="61543">MGILLQPLVDYHTWNQLGTLTTLLLASLGAVGLLAWHFREDKPYAGFKLIGKERGEWSYEKARERWNNNAFELLRAGFKETHGRPFQVISPFGPLVMLPPSLCDEVRNDKRLTFTGFIDRQWLTRYPGLDILQDGLRGEIIQEAMRKNLNQELMYLTERLREEASLILREQLPSSKEWQEVKFFPVATQLAARLSAKILLGDRLCRDKEWIAVSINFTGVILRAGRALRAWPVLLRPLVHRFVPTLKYLRSQITQARKIMEPELAARRLARDKKERPMDSLSWIDDVRRGREFDVVAGQLFLTFAAIHTTSSVVTAILYDLLAYPEYFTLLREEIVKVFTEDRGWSKNSLFKLKLMDSCMKESQRLHILGPRKHIRVLPRGSWTEDLLTRPLDIMNRRVEEAMTLSDGTHLPKGTLITVATHNTRDTALWGPKPEKFDGHRFLRMREEPGQENRWQFVSTSPEFLAFGHGTHACPGRFFASNEMKIVLAHLIMNYDWRIVEGKPPASMFVSRFVPDPRTVIGCRARTPEIEL</sequence>
<reference evidence="10 11" key="1">
    <citation type="submission" date="2016-10" db="EMBL/GenBank/DDBJ databases">
        <title>The genome sequence of Colletotrichum fioriniae PJ7.</title>
        <authorList>
            <person name="Baroncelli R."/>
        </authorList>
    </citation>
    <scope>NUCLEOTIDE SEQUENCE [LARGE SCALE GENOMIC DNA]</scope>
    <source>
        <strain evidence="10">Col 31</strain>
    </source>
</reference>